<organism evidence="2 3">
    <name type="scientific">Lithospermum erythrorhizon</name>
    <name type="common">Purple gromwell</name>
    <name type="synonym">Lithospermum officinale var. erythrorhizon</name>
    <dbReference type="NCBI Taxonomy" id="34254"/>
    <lineage>
        <taxon>Eukaryota</taxon>
        <taxon>Viridiplantae</taxon>
        <taxon>Streptophyta</taxon>
        <taxon>Embryophyta</taxon>
        <taxon>Tracheophyta</taxon>
        <taxon>Spermatophyta</taxon>
        <taxon>Magnoliopsida</taxon>
        <taxon>eudicotyledons</taxon>
        <taxon>Gunneridae</taxon>
        <taxon>Pentapetalae</taxon>
        <taxon>asterids</taxon>
        <taxon>lamiids</taxon>
        <taxon>Boraginales</taxon>
        <taxon>Boraginaceae</taxon>
        <taxon>Boraginoideae</taxon>
        <taxon>Lithospermeae</taxon>
        <taxon>Lithospermum</taxon>
    </lineage>
</organism>
<feature type="compositionally biased region" description="Low complexity" evidence="1">
    <location>
        <begin position="17"/>
        <end position="33"/>
    </location>
</feature>
<gene>
    <name evidence="2" type="ORF">LIER_25613</name>
</gene>
<dbReference type="AlphaFoldDB" id="A0AAV3RB99"/>
<comment type="caution">
    <text evidence="2">The sequence shown here is derived from an EMBL/GenBank/DDBJ whole genome shotgun (WGS) entry which is preliminary data.</text>
</comment>
<dbReference type="EMBL" id="BAABME010007756">
    <property type="protein sequence ID" value="GAA0171627.1"/>
    <property type="molecule type" value="Genomic_DNA"/>
</dbReference>
<feature type="region of interest" description="Disordered" evidence="1">
    <location>
        <begin position="1"/>
        <end position="36"/>
    </location>
</feature>
<evidence type="ECO:0000313" key="3">
    <source>
        <dbReference type="Proteomes" id="UP001454036"/>
    </source>
</evidence>
<evidence type="ECO:0000313" key="2">
    <source>
        <dbReference type="EMBL" id="GAA0171627.1"/>
    </source>
</evidence>
<proteinExistence type="predicted"/>
<evidence type="ECO:0000256" key="1">
    <source>
        <dbReference type="SAM" id="MobiDB-lite"/>
    </source>
</evidence>
<sequence>MNGDSLSHLEQKGNDTSSSSNNSSHNRSGSTSSPFQVIPFAENSSQSHYSESMNINPSSLGTSSENLALSIIPFPNPTLNYKPSPSPSSSSQTSASDLIPNFILIDQFTTENETSLEPTHSPTPYLDSNCLILQAIIPPTTFAVHLMSLQNGNDSGPSSLEATNVEELLNVDELIEWLGEDSATWVLEMVQLAHIHMCLQQIIDLHLTWATNEFFDDDTLRVVNEPNPTEYKLFELGSLLFEP</sequence>
<keyword evidence="3" id="KW-1185">Reference proteome</keyword>
<dbReference type="Proteomes" id="UP001454036">
    <property type="component" value="Unassembled WGS sequence"/>
</dbReference>
<reference evidence="2 3" key="1">
    <citation type="submission" date="2024-01" db="EMBL/GenBank/DDBJ databases">
        <title>The complete chloroplast genome sequence of Lithospermum erythrorhizon: insights into the phylogenetic relationship among Boraginaceae species and the maternal lineages of purple gromwells.</title>
        <authorList>
            <person name="Okada T."/>
            <person name="Watanabe K."/>
        </authorList>
    </citation>
    <scope>NUCLEOTIDE SEQUENCE [LARGE SCALE GENOMIC DNA]</scope>
</reference>
<name>A0AAV3RB99_LITER</name>
<protein>
    <submittedName>
        <fullName evidence="2">Uncharacterized protein</fullName>
    </submittedName>
</protein>
<accession>A0AAV3RB99</accession>